<proteinExistence type="predicted"/>
<keyword evidence="2" id="KW-0548">Nucleotidyltransferase</keyword>
<name>A0A0A9WYT9_LYGHE</name>
<keyword evidence="2" id="KW-0808">Transferase</keyword>
<gene>
    <name evidence="2" type="primary">L_6</name>
    <name evidence="2" type="ORF">CM83_100140</name>
</gene>
<reference evidence="2" key="2">
    <citation type="submission" date="2014-07" db="EMBL/GenBank/DDBJ databases">
        <authorList>
            <person name="Hull J."/>
        </authorList>
    </citation>
    <scope>NUCLEOTIDE SEQUENCE</scope>
</reference>
<accession>A0A0A9WYT9</accession>
<dbReference type="GO" id="GO:0003968">
    <property type="term" value="F:RNA-directed RNA polymerase activity"/>
    <property type="evidence" value="ECO:0007669"/>
    <property type="project" value="UniProtKB-KW"/>
</dbReference>
<feature type="region of interest" description="Disordered" evidence="1">
    <location>
        <begin position="73"/>
        <end position="144"/>
    </location>
</feature>
<keyword evidence="2" id="KW-0696">RNA-directed RNA polymerase</keyword>
<feature type="non-terminal residue" evidence="2">
    <location>
        <position position="230"/>
    </location>
</feature>
<dbReference type="EMBL" id="GBHO01031921">
    <property type="protein sequence ID" value="JAG11683.1"/>
    <property type="molecule type" value="Transcribed_RNA"/>
</dbReference>
<dbReference type="AlphaFoldDB" id="A0A0A9WYT9"/>
<protein>
    <submittedName>
        <fullName evidence="2">RNA-directed RNA polymerase L</fullName>
    </submittedName>
</protein>
<feature type="compositionally biased region" description="Polar residues" evidence="1">
    <location>
        <begin position="127"/>
        <end position="137"/>
    </location>
</feature>
<feature type="compositionally biased region" description="Basic and acidic residues" evidence="1">
    <location>
        <begin position="81"/>
        <end position="101"/>
    </location>
</feature>
<evidence type="ECO:0000256" key="1">
    <source>
        <dbReference type="SAM" id="MobiDB-lite"/>
    </source>
</evidence>
<reference evidence="2" key="1">
    <citation type="journal article" date="2014" name="PLoS ONE">
        <title>Transcriptome-Based Identification of ABC Transporters in the Western Tarnished Plant Bug Lygus hesperus.</title>
        <authorList>
            <person name="Hull J.J."/>
            <person name="Chaney K."/>
            <person name="Geib S.M."/>
            <person name="Fabrick J.A."/>
            <person name="Brent C.S."/>
            <person name="Walsh D."/>
            <person name="Lavine L.C."/>
        </authorList>
    </citation>
    <scope>NUCLEOTIDE SEQUENCE</scope>
</reference>
<sequence>MARSNQISRDQSRDEGTQDELYKFMKQFTLALLEKCRQSKVDRKDEDEIADQEADDFEGFSPGYLGLIGYERSLHPQSEAAKSDSPYERDRIYSKNDEKTNYGRLAASTTNSPGDEKGTAYNDFRSNKGSQLRQYHSSTDDRTHDHYYHPGGVYITSSADSRGSYHGDIKLLPDDSINKQQQIFSSFLKDEEQYSSRDRVRKIPVFHTTHQHFYVLPSKHLNERLPQEEA</sequence>
<evidence type="ECO:0000313" key="2">
    <source>
        <dbReference type="EMBL" id="JAG11683.1"/>
    </source>
</evidence>
<organism evidence="2">
    <name type="scientific">Lygus hesperus</name>
    <name type="common">Western plant bug</name>
    <dbReference type="NCBI Taxonomy" id="30085"/>
    <lineage>
        <taxon>Eukaryota</taxon>
        <taxon>Metazoa</taxon>
        <taxon>Ecdysozoa</taxon>
        <taxon>Arthropoda</taxon>
        <taxon>Hexapoda</taxon>
        <taxon>Insecta</taxon>
        <taxon>Pterygota</taxon>
        <taxon>Neoptera</taxon>
        <taxon>Paraneoptera</taxon>
        <taxon>Hemiptera</taxon>
        <taxon>Heteroptera</taxon>
        <taxon>Panheteroptera</taxon>
        <taxon>Cimicomorpha</taxon>
        <taxon>Miridae</taxon>
        <taxon>Mirini</taxon>
        <taxon>Lygus</taxon>
    </lineage>
</organism>